<dbReference type="EMBL" id="CAWYQH010000090">
    <property type="protein sequence ID" value="CAK8681940.1"/>
    <property type="molecule type" value="Genomic_DNA"/>
</dbReference>
<feature type="domain" description="CUB" evidence="5">
    <location>
        <begin position="173"/>
        <end position="285"/>
    </location>
</feature>
<dbReference type="InterPro" id="IPR000859">
    <property type="entry name" value="CUB_dom"/>
</dbReference>
<comment type="caution">
    <text evidence="2">Lacks conserved residue(s) required for the propagation of feature annotation.</text>
</comment>
<sequence>MQVMFLLLGLLAGCNAVSVESKNVYVVGLFEDGIYEKAIHSNDVSPKGESEQSLTLSVTNRGDRTEKVGFHVYLPDNIELFSFNMENEGITYHGKKTTSQDARRILERAQEKGHDAAVYIPKNLSGMTSGYQTAESNVNLRPQRQMAYQLLFSKARFNLTAKSANQAHIYIDLSESVSGELVAEFSSPNYPSLYPINAFFTWIIQVLSGSVVSITFTDYSIEECCDRLTLHDGASSRGHIIAEIAGEYSDASDVSYSSSQNVMFLRLTSDCSVGNRGFSAAVTAIYNPAISTNQATMTSTTFSSTAYSTTASYKAFASSAIPLPVSTTFESVNDVTNPSTTSTAMFSNSPTTGSSAKEDTTTAVTSTHSYDANATVSECHNHTTLRVTETSYSYLISPRYPNDYLNNIDCSWSIEADVNFYIELLTVEIDLESCCDKVYVYNGPTSSSSLVATLTGTYAPPVYSAGNKMHIRFITDGSVVRKGFHLAYKSLPMITDNTANQYIEINEGIGYISYPIHGKHYLQYTWHIYNHYPNYTLYMYDVNSFSIGQGDYLRLFDGPTTNSRLLASMTHGDYFPHVYSTGGDMLIVFNSGSNSTNSEFQLRFSQQYSCPYKNLYADRHYQYLSSPGYPLSYFNGMYCYWYIRPRQSNDLIEVVFTDFDFDVADMLEIYDGTGSTYIRPWYNVTSQFPFKSPHVNIYFNSDYTATGRGFQAKYRSVPVDEVESVDFGTPCPMKYYAYYESGNDYLYGDIWRAWCLILPVISNSSSIELKIARSYIPNGVTQLTVNSWNFGVLKTITHFYDVRDYSLGTYSYSDLYVRLSPNQNATSNYVSVSYEVIHET</sequence>
<evidence type="ECO:0000313" key="7">
    <source>
        <dbReference type="Proteomes" id="UP001642483"/>
    </source>
</evidence>
<evidence type="ECO:0000256" key="2">
    <source>
        <dbReference type="PROSITE-ProRule" id="PRU00059"/>
    </source>
</evidence>
<dbReference type="InterPro" id="IPR035914">
    <property type="entry name" value="Sperma_CUB_dom_sf"/>
</dbReference>
<organism evidence="6 7">
    <name type="scientific">Clavelina lepadiformis</name>
    <name type="common">Light-bulb sea squirt</name>
    <name type="synonym">Ascidia lepadiformis</name>
    <dbReference type="NCBI Taxonomy" id="159417"/>
    <lineage>
        <taxon>Eukaryota</taxon>
        <taxon>Metazoa</taxon>
        <taxon>Chordata</taxon>
        <taxon>Tunicata</taxon>
        <taxon>Ascidiacea</taxon>
        <taxon>Aplousobranchia</taxon>
        <taxon>Clavelinidae</taxon>
        <taxon>Clavelina</taxon>
    </lineage>
</organism>
<dbReference type="CDD" id="cd00041">
    <property type="entry name" value="CUB"/>
    <property type="match status" value="3"/>
</dbReference>
<dbReference type="Pfam" id="PF08487">
    <property type="entry name" value="VIT"/>
    <property type="match status" value="1"/>
</dbReference>
<dbReference type="SMART" id="SM00042">
    <property type="entry name" value="CUB"/>
    <property type="match status" value="4"/>
</dbReference>
<feature type="chain" id="PRO_5046020675" description="CUB domain-containing protein" evidence="4">
    <location>
        <begin position="17"/>
        <end position="840"/>
    </location>
</feature>
<dbReference type="Gene3D" id="2.60.120.290">
    <property type="entry name" value="Spermadhesin, CUB domain"/>
    <property type="match status" value="4"/>
</dbReference>
<comment type="caution">
    <text evidence="6">The sequence shown here is derived from an EMBL/GenBank/DDBJ whole genome shotgun (WGS) entry which is preliminary data.</text>
</comment>
<protein>
    <recommendedName>
        <fullName evidence="5">CUB domain-containing protein</fullName>
    </recommendedName>
</protein>
<dbReference type="Pfam" id="PF00431">
    <property type="entry name" value="CUB"/>
    <property type="match status" value="3"/>
</dbReference>
<evidence type="ECO:0000313" key="6">
    <source>
        <dbReference type="EMBL" id="CAK8681940.1"/>
    </source>
</evidence>
<evidence type="ECO:0000256" key="3">
    <source>
        <dbReference type="SAM" id="MobiDB-lite"/>
    </source>
</evidence>
<proteinExistence type="predicted"/>
<dbReference type="Proteomes" id="UP001642483">
    <property type="component" value="Unassembled WGS sequence"/>
</dbReference>
<reference evidence="6 7" key="1">
    <citation type="submission" date="2024-02" db="EMBL/GenBank/DDBJ databases">
        <authorList>
            <person name="Daric V."/>
            <person name="Darras S."/>
        </authorList>
    </citation>
    <scope>NUCLEOTIDE SEQUENCE [LARGE SCALE GENOMIC DNA]</scope>
</reference>
<feature type="domain" description="CUB" evidence="5">
    <location>
        <begin position="610"/>
        <end position="717"/>
    </location>
</feature>
<dbReference type="PROSITE" id="PS01180">
    <property type="entry name" value="CUB"/>
    <property type="match status" value="3"/>
</dbReference>
<evidence type="ECO:0000256" key="1">
    <source>
        <dbReference type="ARBA" id="ARBA00023157"/>
    </source>
</evidence>
<keyword evidence="4" id="KW-0732">Signal</keyword>
<evidence type="ECO:0000256" key="4">
    <source>
        <dbReference type="SAM" id="SignalP"/>
    </source>
</evidence>
<dbReference type="PANTHER" id="PTHR24255">
    <property type="entry name" value="COMPLEMENT COMPONENT 1, S SUBCOMPONENT-RELATED"/>
    <property type="match status" value="1"/>
</dbReference>
<keyword evidence="7" id="KW-1185">Reference proteome</keyword>
<gene>
    <name evidence="6" type="ORF">CVLEPA_LOCUS12167</name>
</gene>
<dbReference type="PANTHER" id="PTHR24255:SF31">
    <property type="entry name" value="CUBILIN-LIKE PROTEIN"/>
    <property type="match status" value="1"/>
</dbReference>
<dbReference type="InterPro" id="IPR013694">
    <property type="entry name" value="VIT"/>
</dbReference>
<feature type="domain" description="CUB" evidence="5">
    <location>
        <begin position="379"/>
        <end position="491"/>
    </location>
</feature>
<evidence type="ECO:0000259" key="5">
    <source>
        <dbReference type="PROSITE" id="PS01180"/>
    </source>
</evidence>
<feature type="signal peptide" evidence="4">
    <location>
        <begin position="1"/>
        <end position="16"/>
    </location>
</feature>
<keyword evidence="1" id="KW-1015">Disulfide bond</keyword>
<dbReference type="SUPFAM" id="SSF49854">
    <property type="entry name" value="Spermadhesin, CUB domain"/>
    <property type="match status" value="4"/>
</dbReference>
<feature type="region of interest" description="Disordered" evidence="3">
    <location>
        <begin position="340"/>
        <end position="359"/>
    </location>
</feature>
<accession>A0ABP0FS28</accession>
<name>A0ABP0FS28_CLALP</name>